<name>F3L4L1_9GAMM</name>
<dbReference type="EC" id="2.1.3.-" evidence="3"/>
<dbReference type="PANTHER" id="PTHR43861">
    <property type="entry name" value="TRANS-ACONITATE 2-METHYLTRANSFERASE-RELATED"/>
    <property type="match status" value="1"/>
</dbReference>
<evidence type="ECO:0000313" key="5">
    <source>
        <dbReference type="Proteomes" id="UP000005615"/>
    </source>
</evidence>
<dbReference type="OrthoDB" id="9779941at2"/>
<comment type="caution">
    <text evidence="4">The sequence shown here is derived from an EMBL/GenBank/DDBJ whole genome shotgun (WGS) entry which is preliminary data.</text>
</comment>
<comment type="similarity">
    <text evidence="3">Belongs to the class I-like SAM-binding methyltransferase superfamily. Cx-SAM synthase family.</text>
</comment>
<evidence type="ECO:0000256" key="3">
    <source>
        <dbReference type="HAMAP-Rule" id="MF_01589"/>
    </source>
</evidence>
<dbReference type="EMBL" id="AEIG01000085">
    <property type="protein sequence ID" value="EGG28750.1"/>
    <property type="molecule type" value="Genomic_DNA"/>
</dbReference>
<dbReference type="STRING" id="2518989.IMCC3088_2612"/>
<dbReference type="CDD" id="cd02440">
    <property type="entry name" value="AdoMet_MTases"/>
    <property type="match status" value="1"/>
</dbReference>
<keyword evidence="1 3" id="KW-0808">Transferase</keyword>
<accession>F3L4L1</accession>
<dbReference type="AlphaFoldDB" id="F3L4L1"/>
<dbReference type="Gene3D" id="3.40.50.150">
    <property type="entry name" value="Vaccinia Virus protein VP39"/>
    <property type="match status" value="1"/>
</dbReference>
<dbReference type="HAMAP" id="MF_01589">
    <property type="entry name" value="Cx_SAM_synthase"/>
    <property type="match status" value="1"/>
</dbReference>
<dbReference type="RefSeq" id="WP_009576769.1">
    <property type="nucleotide sequence ID" value="NZ_AEIG01000085.1"/>
</dbReference>
<proteinExistence type="inferred from homology"/>
<comment type="catalytic activity">
    <reaction evidence="3">
        <text>prephenate + S-adenosyl-L-methionine = carboxy-S-adenosyl-L-methionine + 3-phenylpyruvate + H2O</text>
        <dbReference type="Rhea" id="RHEA:51692"/>
        <dbReference type="ChEBI" id="CHEBI:15377"/>
        <dbReference type="ChEBI" id="CHEBI:18005"/>
        <dbReference type="ChEBI" id="CHEBI:29934"/>
        <dbReference type="ChEBI" id="CHEBI:59789"/>
        <dbReference type="ChEBI" id="CHEBI:134278"/>
    </reaction>
</comment>
<dbReference type="PANTHER" id="PTHR43861:SF2">
    <property type="entry name" value="CARBOXY-S-ADENOSYL-L-METHIONINE SYNTHASE"/>
    <property type="match status" value="1"/>
</dbReference>
<feature type="binding site" evidence="3">
    <location>
        <position position="39"/>
    </location>
    <ligand>
        <name>S-adenosyl-L-methionine</name>
        <dbReference type="ChEBI" id="CHEBI:59789"/>
    </ligand>
</feature>
<organism evidence="4 5">
    <name type="scientific">Aequoribacter fuscus</name>
    <dbReference type="NCBI Taxonomy" id="2518989"/>
    <lineage>
        <taxon>Bacteria</taxon>
        <taxon>Pseudomonadati</taxon>
        <taxon>Pseudomonadota</taxon>
        <taxon>Gammaproteobacteria</taxon>
        <taxon>Cellvibrionales</taxon>
        <taxon>Halieaceae</taxon>
        <taxon>Aequoribacter</taxon>
    </lineage>
</organism>
<dbReference type="GO" id="GO:0002098">
    <property type="term" value="P:tRNA wobble uridine modification"/>
    <property type="evidence" value="ECO:0007669"/>
    <property type="project" value="InterPro"/>
</dbReference>
<feature type="binding site" evidence="3">
    <location>
        <begin position="117"/>
        <end position="118"/>
    </location>
    <ligand>
        <name>S-adenosyl-L-methionine</name>
        <dbReference type="ChEBI" id="CHEBI:59789"/>
    </ligand>
</feature>
<dbReference type="NCBIfam" id="TIGR00740">
    <property type="entry name" value="carboxy-S-adenosyl-L-methionine synthase CmoA"/>
    <property type="match status" value="1"/>
</dbReference>
<comment type="subunit">
    <text evidence="3">Homodimer.</text>
</comment>
<evidence type="ECO:0000256" key="2">
    <source>
        <dbReference type="ARBA" id="ARBA00022691"/>
    </source>
</evidence>
<dbReference type="InterPro" id="IPR041698">
    <property type="entry name" value="Methyltransf_25"/>
</dbReference>
<keyword evidence="5" id="KW-1185">Reference proteome</keyword>
<dbReference type="GO" id="GO:0016743">
    <property type="term" value="F:carboxyl- or carbamoyltransferase activity"/>
    <property type="evidence" value="ECO:0007669"/>
    <property type="project" value="UniProtKB-UniRule"/>
</dbReference>
<dbReference type="Proteomes" id="UP000005615">
    <property type="component" value="Unassembled WGS sequence"/>
</dbReference>
<dbReference type="SUPFAM" id="SSF53335">
    <property type="entry name" value="S-adenosyl-L-methionine-dependent methyltransferases"/>
    <property type="match status" value="1"/>
</dbReference>
<keyword evidence="4" id="KW-0489">Methyltransferase</keyword>
<dbReference type="InterPro" id="IPR005271">
    <property type="entry name" value="CmoA"/>
</dbReference>
<dbReference type="GO" id="GO:0032259">
    <property type="term" value="P:methylation"/>
    <property type="evidence" value="ECO:0007669"/>
    <property type="project" value="UniProtKB-KW"/>
</dbReference>
<dbReference type="InterPro" id="IPR029063">
    <property type="entry name" value="SAM-dependent_MTases_sf"/>
</dbReference>
<reference evidence="4 5" key="1">
    <citation type="journal article" date="2011" name="J. Bacteriol.">
        <title>Genome sequence of strain IMCC3088, a proteorhodopsin-containing marine bacterium belonging to the OM60/NOR5 clade.</title>
        <authorList>
            <person name="Jang Y."/>
            <person name="Oh H.M."/>
            <person name="Kang I."/>
            <person name="Lee K."/>
            <person name="Yang S.J."/>
            <person name="Cho J.C."/>
        </authorList>
    </citation>
    <scope>NUCLEOTIDE SEQUENCE [LARGE SCALE GENOMIC DNA]</scope>
    <source>
        <strain evidence="4 5">IMCC3088</strain>
    </source>
</reference>
<dbReference type="PIRSF" id="PIRSF006325">
    <property type="entry name" value="MeTrfase_bac"/>
    <property type="match status" value="1"/>
</dbReference>
<keyword evidence="2 3" id="KW-0949">S-adenosyl-L-methionine</keyword>
<feature type="binding site" evidence="3">
    <location>
        <position position="199"/>
    </location>
    <ligand>
        <name>S-adenosyl-L-methionine</name>
        <dbReference type="ChEBI" id="CHEBI:59789"/>
    </ligand>
</feature>
<comment type="function">
    <text evidence="3">Catalyzes the conversion of S-adenosyl-L-methionine (SAM) to carboxy-S-adenosyl-L-methionine (Cx-SAM).</text>
</comment>
<feature type="binding site" evidence="3">
    <location>
        <position position="132"/>
    </location>
    <ligand>
        <name>S-adenosyl-L-methionine</name>
        <dbReference type="ChEBI" id="CHEBI:59789"/>
    </ligand>
</feature>
<protein>
    <recommendedName>
        <fullName evidence="3">Carboxy-S-adenosyl-L-methionine synthase</fullName>
        <shortName evidence="3">Cx-SAM synthase</shortName>
        <ecNumber evidence="3">2.1.3.-</ecNumber>
    </recommendedName>
</protein>
<dbReference type="Pfam" id="PF13649">
    <property type="entry name" value="Methyltransf_25"/>
    <property type="match status" value="1"/>
</dbReference>
<dbReference type="eggNOG" id="COG2226">
    <property type="taxonomic scope" value="Bacteria"/>
</dbReference>
<gene>
    <name evidence="3" type="primary">cmoA</name>
    <name evidence="4" type="ORF">IMCC3088_2612</name>
</gene>
<dbReference type="NCBIfam" id="NF011995">
    <property type="entry name" value="PRK15451.1"/>
    <property type="match status" value="1"/>
</dbReference>
<dbReference type="GO" id="GO:0008168">
    <property type="term" value="F:methyltransferase activity"/>
    <property type="evidence" value="ECO:0007669"/>
    <property type="project" value="UniProtKB-KW"/>
</dbReference>
<feature type="binding site" evidence="3">
    <location>
        <begin position="64"/>
        <end position="66"/>
    </location>
    <ligand>
        <name>S-adenosyl-L-methionine</name>
        <dbReference type="ChEBI" id="CHEBI:59789"/>
    </ligand>
</feature>
<evidence type="ECO:0000313" key="4">
    <source>
        <dbReference type="EMBL" id="EGG28750.1"/>
    </source>
</evidence>
<feature type="binding site" evidence="3">
    <location>
        <begin position="89"/>
        <end position="90"/>
    </location>
    <ligand>
        <name>S-adenosyl-L-methionine</name>
        <dbReference type="ChEBI" id="CHEBI:59789"/>
    </ligand>
</feature>
<dbReference type="GO" id="GO:1904047">
    <property type="term" value="F:S-adenosyl-L-methionine binding"/>
    <property type="evidence" value="ECO:0007669"/>
    <property type="project" value="UniProtKB-UniRule"/>
</dbReference>
<evidence type="ECO:0000256" key="1">
    <source>
        <dbReference type="ARBA" id="ARBA00022679"/>
    </source>
</evidence>
<sequence>MSNKDNLFSEPLDQIAPFRFDESVVSVFPDMIKRSVPGYPTIIAMTGVLAARYAQANSNLYDLGCSLGASILSMRQQPLPDSCKIIGIDNSTAMIERCRSVLDTDSNTTPVELRCDDITAVDYDNASVIVLNFTLQFVRPELRNALIQKLVASLRPGGILIISEKVEFTEPHLDQLNMDLHHEFKRRNGYSDLEVAQKRSAIENVLIRDSIETHRKRLLDAGCDSANVWFQCFNFASIVALKA</sequence>